<dbReference type="Proteomes" id="UP001166674">
    <property type="component" value="Unassembled WGS sequence"/>
</dbReference>
<comment type="caution">
    <text evidence="1">The sequence shown here is derived from an EMBL/GenBank/DDBJ whole genome shotgun (WGS) entry which is preliminary data.</text>
</comment>
<sequence length="130" mass="15055">MGTIRNDPSDLNIITPEKSEPKNYAKPEVLCRTFEALSNLHKLLPNHLVELLQSYQCEEDKEKCEISEFSGLERILAGHELPKEINLTPKPSRMHSWQRKAMNNVSVGWKKCNLWKRNTKEPPMCTVVVR</sequence>
<dbReference type="EMBL" id="JAATJV010445300">
    <property type="protein sequence ID" value="MBZ3891087.1"/>
    <property type="molecule type" value="Genomic_DNA"/>
</dbReference>
<dbReference type="Pfam" id="PF15023">
    <property type="entry name" value="DUF4523"/>
    <property type="match status" value="1"/>
</dbReference>
<keyword evidence="2" id="KW-1185">Reference proteome</keyword>
<protein>
    <submittedName>
        <fullName evidence="1">Uncharacterized protein</fullName>
    </submittedName>
</protein>
<gene>
    <name evidence="1" type="ORF">SUZIE_211200</name>
</gene>
<organism evidence="1 2">
    <name type="scientific">Sciurus carolinensis</name>
    <name type="common">Eastern gray squirrel</name>
    <dbReference type="NCBI Taxonomy" id="30640"/>
    <lineage>
        <taxon>Eukaryota</taxon>
        <taxon>Metazoa</taxon>
        <taxon>Chordata</taxon>
        <taxon>Craniata</taxon>
        <taxon>Vertebrata</taxon>
        <taxon>Euteleostomi</taxon>
        <taxon>Mammalia</taxon>
        <taxon>Eutheria</taxon>
        <taxon>Euarchontoglires</taxon>
        <taxon>Glires</taxon>
        <taxon>Rodentia</taxon>
        <taxon>Sciuromorpha</taxon>
        <taxon>Sciuridae</taxon>
        <taxon>Sciurinae</taxon>
        <taxon>Sciurini</taxon>
        <taxon>Sciurus</taxon>
    </lineage>
</organism>
<evidence type="ECO:0000313" key="1">
    <source>
        <dbReference type="EMBL" id="MBZ3891087.1"/>
    </source>
</evidence>
<name>A0AA41NJR5_SCICA</name>
<dbReference type="PANTHER" id="PTHR35968:SF1">
    <property type="entry name" value="TESTIS EXPRESSED PROTEIN 56"/>
    <property type="match status" value="1"/>
</dbReference>
<dbReference type="InterPro" id="IPR027827">
    <property type="entry name" value="Tex56"/>
</dbReference>
<accession>A0AA41NJR5</accession>
<evidence type="ECO:0000313" key="2">
    <source>
        <dbReference type="Proteomes" id="UP001166674"/>
    </source>
</evidence>
<dbReference type="PANTHER" id="PTHR35968">
    <property type="entry name" value="CHROMOSOME 6 C6ORF201 HOMOLOG"/>
    <property type="match status" value="1"/>
</dbReference>
<proteinExistence type="predicted"/>
<reference evidence="1" key="1">
    <citation type="submission" date="2020-03" db="EMBL/GenBank/DDBJ databases">
        <title>Studies in the Genomics of Life Span.</title>
        <authorList>
            <person name="Glass D."/>
        </authorList>
    </citation>
    <scope>NUCLEOTIDE SEQUENCE</scope>
    <source>
        <strain evidence="1">SUZIE</strain>
        <tissue evidence="1">Muscle</tissue>
    </source>
</reference>
<dbReference type="AlphaFoldDB" id="A0AA41NJR5"/>